<name>A0ABS8WGC9_DATST</name>
<reference evidence="1 2" key="1">
    <citation type="journal article" date="2021" name="BMC Genomics">
        <title>Datura genome reveals duplications of psychoactive alkaloid biosynthetic genes and high mutation rate following tissue culture.</title>
        <authorList>
            <person name="Rajewski A."/>
            <person name="Carter-House D."/>
            <person name="Stajich J."/>
            <person name="Litt A."/>
        </authorList>
    </citation>
    <scope>NUCLEOTIDE SEQUENCE [LARGE SCALE GENOMIC DNA]</scope>
    <source>
        <strain evidence="1">AR-01</strain>
    </source>
</reference>
<gene>
    <name evidence="1" type="ORF">HAX54_046020</name>
</gene>
<sequence length="112" mass="13002">MMRFRNLGDSDDFEVVNNGLKFLFIRKLDVGLVDVKRLFGLVSVKLDGNVILGERGREAGDKGKKMKTCEAAFHLNLKALKEKTVREPNLVEAFRQTAYVHDRHIWLYHREE</sequence>
<dbReference type="EMBL" id="JACEIK010007200">
    <property type="protein sequence ID" value="MCE3049866.1"/>
    <property type="molecule type" value="Genomic_DNA"/>
</dbReference>
<protein>
    <submittedName>
        <fullName evidence="1">Uncharacterized protein</fullName>
    </submittedName>
</protein>
<keyword evidence="2" id="KW-1185">Reference proteome</keyword>
<evidence type="ECO:0000313" key="2">
    <source>
        <dbReference type="Proteomes" id="UP000823775"/>
    </source>
</evidence>
<organism evidence="1 2">
    <name type="scientific">Datura stramonium</name>
    <name type="common">Jimsonweed</name>
    <name type="synonym">Common thornapple</name>
    <dbReference type="NCBI Taxonomy" id="4076"/>
    <lineage>
        <taxon>Eukaryota</taxon>
        <taxon>Viridiplantae</taxon>
        <taxon>Streptophyta</taxon>
        <taxon>Embryophyta</taxon>
        <taxon>Tracheophyta</taxon>
        <taxon>Spermatophyta</taxon>
        <taxon>Magnoliopsida</taxon>
        <taxon>eudicotyledons</taxon>
        <taxon>Gunneridae</taxon>
        <taxon>Pentapetalae</taxon>
        <taxon>asterids</taxon>
        <taxon>lamiids</taxon>
        <taxon>Solanales</taxon>
        <taxon>Solanaceae</taxon>
        <taxon>Solanoideae</taxon>
        <taxon>Datureae</taxon>
        <taxon>Datura</taxon>
    </lineage>
</organism>
<proteinExistence type="predicted"/>
<comment type="caution">
    <text evidence="1">The sequence shown here is derived from an EMBL/GenBank/DDBJ whole genome shotgun (WGS) entry which is preliminary data.</text>
</comment>
<evidence type="ECO:0000313" key="1">
    <source>
        <dbReference type="EMBL" id="MCE3049866.1"/>
    </source>
</evidence>
<dbReference type="Proteomes" id="UP000823775">
    <property type="component" value="Unassembled WGS sequence"/>
</dbReference>
<accession>A0ABS8WGC9</accession>